<keyword evidence="2" id="KW-1185">Reference proteome</keyword>
<dbReference type="RefSeq" id="WP_105729853.1">
    <property type="nucleotide sequence ID" value="NZ_PVLR01000026.1"/>
</dbReference>
<dbReference type="AlphaFoldDB" id="A0A2S9KDS9"/>
<dbReference type="Pfam" id="PF05717">
    <property type="entry name" value="TnpB_IS66"/>
    <property type="match status" value="1"/>
</dbReference>
<name>A0A2S9KDS9_9BURK</name>
<reference evidence="1 2" key="1">
    <citation type="submission" date="2018-03" db="EMBL/GenBank/DDBJ databases">
        <title>Comparative genomics illustrates the genes involved in a hyperalkaliphilic mechanisms of Serpentinomonas isolated from highly-alkaline calcium-rich serpentinized springs.</title>
        <authorList>
            <person name="Suzuki S."/>
            <person name="Ishii S."/>
            <person name="Walworth N."/>
            <person name="Bird L."/>
            <person name="Kuenen J.G."/>
            <person name="Nealson K.H."/>
        </authorList>
    </citation>
    <scope>NUCLEOTIDE SEQUENCE [LARGE SCALE GENOMIC DNA]</scope>
    <source>
        <strain evidence="1 2">83</strain>
    </source>
</reference>
<sequence length="58" mass="6678">MFRVDERLKVHIPRDAMDLRKNITGLATLVAQSLGVDPFSRPVHVFRHLQADQIKLRA</sequence>
<evidence type="ECO:0000313" key="2">
    <source>
        <dbReference type="Proteomes" id="UP000238326"/>
    </source>
</evidence>
<accession>A0A2S9KDS9</accession>
<proteinExistence type="predicted"/>
<dbReference type="Proteomes" id="UP000238326">
    <property type="component" value="Unassembled WGS sequence"/>
</dbReference>
<dbReference type="EMBL" id="PVLR01000026">
    <property type="protein sequence ID" value="PRD68607.1"/>
    <property type="molecule type" value="Genomic_DNA"/>
</dbReference>
<dbReference type="InterPro" id="IPR008878">
    <property type="entry name" value="Transposase_IS66_Orf2"/>
</dbReference>
<evidence type="ECO:0000313" key="1">
    <source>
        <dbReference type="EMBL" id="PRD68607.1"/>
    </source>
</evidence>
<dbReference type="OrthoDB" id="9801450at2"/>
<comment type="caution">
    <text evidence="1">The sequence shown here is derived from an EMBL/GenBank/DDBJ whole genome shotgun (WGS) entry which is preliminary data.</text>
</comment>
<gene>
    <name evidence="1" type="ORF">C6P61_10315</name>
</gene>
<protein>
    <submittedName>
        <fullName evidence="1">Uncharacterized protein</fullName>
    </submittedName>
</protein>
<organism evidence="1 2">
    <name type="scientific">Malikia spinosa</name>
    <dbReference type="NCBI Taxonomy" id="86180"/>
    <lineage>
        <taxon>Bacteria</taxon>
        <taxon>Pseudomonadati</taxon>
        <taxon>Pseudomonadota</taxon>
        <taxon>Betaproteobacteria</taxon>
        <taxon>Burkholderiales</taxon>
        <taxon>Comamonadaceae</taxon>
        <taxon>Malikia</taxon>
    </lineage>
</organism>